<keyword evidence="5" id="KW-0804">Transcription</keyword>
<evidence type="ECO:0000256" key="7">
    <source>
        <dbReference type="PROSITE-ProRule" id="PRU01091"/>
    </source>
</evidence>
<dbReference type="SUPFAM" id="SSF46894">
    <property type="entry name" value="C-terminal effector domain of the bipartite response regulators"/>
    <property type="match status" value="1"/>
</dbReference>
<evidence type="ECO:0000259" key="8">
    <source>
        <dbReference type="PROSITE" id="PS50110"/>
    </source>
</evidence>
<dbReference type="KEGG" id="sgm:GCM10017557_43750"/>
<dbReference type="SMART" id="SM00448">
    <property type="entry name" value="REC"/>
    <property type="match status" value="1"/>
</dbReference>
<feature type="modified residue" description="4-aspartylphosphate" evidence="6">
    <location>
        <position position="73"/>
    </location>
</feature>
<dbReference type="PROSITE" id="PS50110">
    <property type="entry name" value="RESPONSE_REGULATORY"/>
    <property type="match status" value="1"/>
</dbReference>
<dbReference type="Pfam" id="PF00072">
    <property type="entry name" value="Response_reg"/>
    <property type="match status" value="1"/>
</dbReference>
<dbReference type="InterPro" id="IPR001789">
    <property type="entry name" value="Sig_transdc_resp-reg_receiver"/>
</dbReference>
<dbReference type="PANTHER" id="PTHR48111">
    <property type="entry name" value="REGULATOR OF RPOS"/>
    <property type="match status" value="1"/>
</dbReference>
<dbReference type="GO" id="GO:0000976">
    <property type="term" value="F:transcription cis-regulatory region binding"/>
    <property type="evidence" value="ECO:0007669"/>
    <property type="project" value="TreeGrafter"/>
</dbReference>
<evidence type="ECO:0000259" key="9">
    <source>
        <dbReference type="PROSITE" id="PS51755"/>
    </source>
</evidence>
<evidence type="ECO:0000313" key="10">
    <source>
        <dbReference type="EMBL" id="BCL29516.1"/>
    </source>
</evidence>
<reference evidence="10 11" key="1">
    <citation type="journal article" date="2014" name="Int. J. Syst. Evol. Microbiol.">
        <title>Complete genome sequence of Corynebacterium casei LMG S-19264T (=DSM 44701T), isolated from a smear-ripened cheese.</title>
        <authorList>
            <consortium name="US DOE Joint Genome Institute (JGI-PGF)"/>
            <person name="Walter F."/>
            <person name="Albersmeier A."/>
            <person name="Kalinowski J."/>
            <person name="Ruckert C."/>
        </authorList>
    </citation>
    <scope>NUCLEOTIDE SEQUENCE [LARGE SCALE GENOMIC DNA]</scope>
    <source>
        <strain evidence="10 11">JCM 4677</strain>
    </source>
</reference>
<dbReference type="GO" id="GO:0032993">
    <property type="term" value="C:protein-DNA complex"/>
    <property type="evidence" value="ECO:0007669"/>
    <property type="project" value="TreeGrafter"/>
</dbReference>
<dbReference type="InterPro" id="IPR011006">
    <property type="entry name" value="CheY-like_superfamily"/>
</dbReference>
<dbReference type="Gene3D" id="3.40.50.2300">
    <property type="match status" value="1"/>
</dbReference>
<dbReference type="PANTHER" id="PTHR48111:SF1">
    <property type="entry name" value="TWO-COMPONENT RESPONSE REGULATOR ORR33"/>
    <property type="match status" value="1"/>
</dbReference>
<evidence type="ECO:0000256" key="6">
    <source>
        <dbReference type="PROSITE-ProRule" id="PRU00169"/>
    </source>
</evidence>
<dbReference type="GO" id="GO:0006355">
    <property type="term" value="P:regulation of DNA-templated transcription"/>
    <property type="evidence" value="ECO:0007669"/>
    <property type="project" value="InterPro"/>
</dbReference>
<dbReference type="CDD" id="cd00383">
    <property type="entry name" value="trans_reg_C"/>
    <property type="match status" value="1"/>
</dbReference>
<dbReference type="InterPro" id="IPR016032">
    <property type="entry name" value="Sig_transdc_resp-reg_C-effctor"/>
</dbReference>
<dbReference type="InterPro" id="IPR036388">
    <property type="entry name" value="WH-like_DNA-bd_sf"/>
</dbReference>
<dbReference type="Gene3D" id="1.10.10.10">
    <property type="entry name" value="Winged helix-like DNA-binding domain superfamily/Winged helix DNA-binding domain"/>
    <property type="match status" value="1"/>
</dbReference>
<evidence type="ECO:0000256" key="3">
    <source>
        <dbReference type="ARBA" id="ARBA00023015"/>
    </source>
</evidence>
<dbReference type="SMART" id="SM00862">
    <property type="entry name" value="Trans_reg_C"/>
    <property type="match status" value="1"/>
</dbReference>
<sequence>MVYIRYEEWPKRPEWPERPKEVDRVQVLLAEDDDGVAAALVEVLYDHGHVTRRVRYGRDVLTYHRSSDLLLLDLGLPDTDGLDVLRALRAVSDLPVVVLTARGDERSVVRGLRLGADDYLVKPVRLAELLARIDAVTRRNATRNASAASAAALASAVRTVRAGDVEVELDARRVRVAGAEVELTTKEFDILAVLAGRAGTAVSREQLLDEVWGDAHHAVSRSLDVHLTQLRAKLRRPGLLTTIRGFGYRFGNLDED</sequence>
<feature type="domain" description="Response regulatory" evidence="8">
    <location>
        <begin position="26"/>
        <end position="137"/>
    </location>
</feature>
<dbReference type="InterPro" id="IPR039420">
    <property type="entry name" value="WalR-like"/>
</dbReference>
<evidence type="ECO:0000256" key="5">
    <source>
        <dbReference type="ARBA" id="ARBA00023163"/>
    </source>
</evidence>
<dbReference type="GO" id="GO:0000156">
    <property type="term" value="F:phosphorelay response regulator activity"/>
    <property type="evidence" value="ECO:0007669"/>
    <property type="project" value="TreeGrafter"/>
</dbReference>
<keyword evidence="2" id="KW-0902">Two-component regulatory system</keyword>
<dbReference type="InterPro" id="IPR001867">
    <property type="entry name" value="OmpR/PhoB-type_DNA-bd"/>
</dbReference>
<gene>
    <name evidence="10" type="ORF">GCM10017557_43750</name>
</gene>
<protein>
    <submittedName>
        <fullName evidence="10">DNA-binding response regulator</fullName>
    </submittedName>
</protein>
<dbReference type="Gene3D" id="6.10.250.690">
    <property type="match status" value="1"/>
</dbReference>
<feature type="domain" description="OmpR/PhoB-type" evidence="9">
    <location>
        <begin position="157"/>
        <end position="252"/>
    </location>
</feature>
<evidence type="ECO:0000256" key="4">
    <source>
        <dbReference type="ARBA" id="ARBA00023125"/>
    </source>
</evidence>
<feature type="DNA-binding region" description="OmpR/PhoB-type" evidence="7">
    <location>
        <begin position="157"/>
        <end position="252"/>
    </location>
</feature>
<keyword evidence="1 6" id="KW-0597">Phosphoprotein</keyword>
<dbReference type="SUPFAM" id="SSF52172">
    <property type="entry name" value="CheY-like"/>
    <property type="match status" value="1"/>
</dbReference>
<dbReference type="Pfam" id="PF00486">
    <property type="entry name" value="Trans_reg_C"/>
    <property type="match status" value="1"/>
</dbReference>
<dbReference type="Proteomes" id="UP000516444">
    <property type="component" value="Chromosome"/>
</dbReference>
<dbReference type="EMBL" id="AP023440">
    <property type="protein sequence ID" value="BCL29516.1"/>
    <property type="molecule type" value="Genomic_DNA"/>
</dbReference>
<dbReference type="AlphaFoldDB" id="A0A7G1P6S4"/>
<keyword evidence="4 7" id="KW-0238">DNA-binding</keyword>
<keyword evidence="11" id="KW-1185">Reference proteome</keyword>
<dbReference type="PROSITE" id="PS51755">
    <property type="entry name" value="OMPR_PHOB"/>
    <property type="match status" value="1"/>
</dbReference>
<keyword evidence="3" id="KW-0805">Transcription regulation</keyword>
<name>A0A7G1P6S4_9ACTN</name>
<organism evidence="10 11">
    <name type="scientific">Streptomyces aurantiacus</name>
    <dbReference type="NCBI Taxonomy" id="47760"/>
    <lineage>
        <taxon>Bacteria</taxon>
        <taxon>Bacillati</taxon>
        <taxon>Actinomycetota</taxon>
        <taxon>Actinomycetes</taxon>
        <taxon>Kitasatosporales</taxon>
        <taxon>Streptomycetaceae</taxon>
        <taxon>Streptomyces</taxon>
        <taxon>Streptomyces aurantiacus group</taxon>
    </lineage>
</organism>
<evidence type="ECO:0000256" key="1">
    <source>
        <dbReference type="ARBA" id="ARBA00022553"/>
    </source>
</evidence>
<evidence type="ECO:0000313" key="11">
    <source>
        <dbReference type="Proteomes" id="UP000516444"/>
    </source>
</evidence>
<proteinExistence type="predicted"/>
<accession>A0A7G1P6S4</accession>
<dbReference type="GO" id="GO:0005829">
    <property type="term" value="C:cytosol"/>
    <property type="evidence" value="ECO:0007669"/>
    <property type="project" value="TreeGrafter"/>
</dbReference>
<evidence type="ECO:0000256" key="2">
    <source>
        <dbReference type="ARBA" id="ARBA00023012"/>
    </source>
</evidence>